<keyword evidence="3" id="KW-1185">Reference proteome</keyword>
<reference evidence="2" key="1">
    <citation type="submission" date="2007-07" db="EMBL/GenBank/DDBJ databases">
        <title>PCAP assembly of the Caenorhabditis remanei genome.</title>
        <authorList>
            <consortium name="The Caenorhabditis remanei Sequencing Consortium"/>
            <person name="Wilson R.K."/>
        </authorList>
    </citation>
    <scope>NUCLEOTIDE SEQUENCE [LARGE SCALE GENOMIC DNA]</scope>
    <source>
        <strain evidence="2">PB4641</strain>
    </source>
</reference>
<feature type="chain" id="PRO_5003176950" description="SCP domain-containing protein" evidence="1">
    <location>
        <begin position="19"/>
        <end position="179"/>
    </location>
</feature>
<dbReference type="RefSeq" id="XP_003105368.2">
    <property type="nucleotide sequence ID" value="XM_003105320.2"/>
</dbReference>
<dbReference type="GeneID" id="9816751"/>
<name>E3MEQ6_CAERE</name>
<dbReference type="InParanoid" id="E3MEQ6"/>
<dbReference type="Proteomes" id="UP000008281">
    <property type="component" value="Unassembled WGS sequence"/>
</dbReference>
<proteinExistence type="predicted"/>
<dbReference type="FunCoup" id="E3MEQ6">
    <property type="interactions" value="583"/>
</dbReference>
<evidence type="ECO:0000256" key="1">
    <source>
        <dbReference type="SAM" id="SignalP"/>
    </source>
</evidence>
<dbReference type="HOGENOM" id="CLU_086463_2_0_1"/>
<dbReference type="KEGG" id="crq:GCK72_012117"/>
<organism evidence="3">
    <name type="scientific">Caenorhabditis remanei</name>
    <name type="common">Caenorhabditis vulgaris</name>
    <dbReference type="NCBI Taxonomy" id="31234"/>
    <lineage>
        <taxon>Eukaryota</taxon>
        <taxon>Metazoa</taxon>
        <taxon>Ecdysozoa</taxon>
        <taxon>Nematoda</taxon>
        <taxon>Chromadorea</taxon>
        <taxon>Rhabditida</taxon>
        <taxon>Rhabditina</taxon>
        <taxon>Rhabditomorpha</taxon>
        <taxon>Rhabditoidea</taxon>
        <taxon>Rhabditidae</taxon>
        <taxon>Peloderinae</taxon>
        <taxon>Caenorhabditis</taxon>
    </lineage>
</organism>
<evidence type="ECO:0000313" key="3">
    <source>
        <dbReference type="Proteomes" id="UP000008281"/>
    </source>
</evidence>
<dbReference type="OrthoDB" id="5905259at2759"/>
<dbReference type="Gene3D" id="3.40.33.10">
    <property type="entry name" value="CAP"/>
    <property type="match status" value="1"/>
</dbReference>
<dbReference type="EMBL" id="DS268439">
    <property type="protein sequence ID" value="EFP00426.1"/>
    <property type="molecule type" value="Genomic_DNA"/>
</dbReference>
<gene>
    <name evidence="2" type="ORF">CRE_21770</name>
</gene>
<protein>
    <recommendedName>
        <fullName evidence="4">SCP domain-containing protein</fullName>
    </recommendedName>
</protein>
<accession>E3MEQ6</accession>
<evidence type="ECO:0000313" key="2">
    <source>
        <dbReference type="EMBL" id="EFP00426.1"/>
    </source>
</evidence>
<keyword evidence="1" id="KW-0732">Signal</keyword>
<dbReference type="OMA" id="CYLPDIV"/>
<sequence>MNLFIGLFFLILVENGFSAPIIAKRDTFPDKAHLVKQTNRMRAEIAEKKQIAIMQEVHWDTDLEKIAEGLRCDNYKNPRSNYMVLAYPAFFGNATEKKYVIEAMVNLDYHVNSIPGQSKIGCYLPDIVCPIPHTRTSIVSFCLVGPKTSRDDGDIKKGAPGSQCPNGKAANGLCKAYYV</sequence>
<feature type="signal peptide" evidence="1">
    <location>
        <begin position="1"/>
        <end position="18"/>
    </location>
</feature>
<dbReference type="CTD" id="9816751"/>
<evidence type="ECO:0008006" key="4">
    <source>
        <dbReference type="Google" id="ProtNLM"/>
    </source>
</evidence>
<dbReference type="InterPro" id="IPR035940">
    <property type="entry name" value="CAP_sf"/>
</dbReference>
<dbReference type="AlphaFoldDB" id="E3MEQ6"/>